<comment type="caution">
    <text evidence="1">The sequence shown here is derived from an EMBL/GenBank/DDBJ whole genome shotgun (WGS) entry which is preliminary data.</text>
</comment>
<accession>A0ABS1M1Q3</accession>
<dbReference type="RefSeq" id="WP_201943740.1">
    <property type="nucleotide sequence ID" value="NZ_JAERRJ010000001.1"/>
</dbReference>
<sequence length="320" mass="33907">MGGGLLPNGGIGVGWRREICGVIAGLEGIGFCEVIAESLPYAGRAPGRRRPSEGWSALVRRTSGWTPRGRNASAPRQPGVPVPEELEALRATGVAVVPHGISLSLGGAEGVDAHRVEHLADCARALGSPLVSEHIAFVRAGGIEAGHLLPVPRTREALDVLARNISRTQAELEVPLAVENIAALFEWPDAEFTEAEFLRELVDRTGVYLLVDIANVYANARNRSRDPLTELLSLPTERIAYCHVAGGREVGGRYHDTHVHAVPAAVLELVSEFTARNPVPLMLERDGNYPPAGELVAELAAIAAAAGRPEVTLRAGALSA</sequence>
<dbReference type="InterPro" id="IPR007801">
    <property type="entry name" value="MbnB/TglH/ChrH"/>
</dbReference>
<dbReference type="Gene3D" id="3.20.20.150">
    <property type="entry name" value="Divalent-metal-dependent TIM barrel enzymes"/>
    <property type="match status" value="1"/>
</dbReference>
<protein>
    <submittedName>
        <fullName evidence="1">DUF692 domain-containing protein</fullName>
    </submittedName>
</protein>
<dbReference type="EMBL" id="JAERRJ010000001">
    <property type="protein sequence ID" value="MBL1073058.1"/>
    <property type="molecule type" value="Genomic_DNA"/>
</dbReference>
<evidence type="ECO:0000313" key="1">
    <source>
        <dbReference type="EMBL" id="MBL1073058.1"/>
    </source>
</evidence>
<dbReference type="Proteomes" id="UP000602198">
    <property type="component" value="Unassembled WGS sequence"/>
</dbReference>
<dbReference type="Pfam" id="PF05114">
    <property type="entry name" value="MbnB_TglH_ChrH"/>
    <property type="match status" value="1"/>
</dbReference>
<dbReference type="InterPro" id="IPR036237">
    <property type="entry name" value="Xyl_isomerase-like_sf"/>
</dbReference>
<proteinExistence type="predicted"/>
<dbReference type="PANTHER" id="PTHR42194:SF1">
    <property type="entry name" value="UPF0276 PROTEIN HI_1600"/>
    <property type="match status" value="1"/>
</dbReference>
<dbReference type="SUPFAM" id="SSF51658">
    <property type="entry name" value="Xylose isomerase-like"/>
    <property type="match status" value="1"/>
</dbReference>
<dbReference type="NCBIfam" id="NF003818">
    <property type="entry name" value="PRK05409.1"/>
    <property type="match status" value="1"/>
</dbReference>
<gene>
    <name evidence="1" type="ORF">JK358_01485</name>
</gene>
<evidence type="ECO:0000313" key="2">
    <source>
        <dbReference type="Proteomes" id="UP000602198"/>
    </source>
</evidence>
<keyword evidence="2" id="KW-1185">Reference proteome</keyword>
<reference evidence="1 2" key="1">
    <citation type="submission" date="2021-01" db="EMBL/GenBank/DDBJ databases">
        <title>WGS of actinomycetes isolated from Thailand.</title>
        <authorList>
            <person name="Thawai C."/>
        </authorList>
    </citation>
    <scope>NUCLEOTIDE SEQUENCE [LARGE SCALE GENOMIC DNA]</scope>
    <source>
        <strain evidence="1 2">LPG 2</strain>
    </source>
</reference>
<name>A0ABS1M1Q3_9NOCA</name>
<organism evidence="1 2">
    <name type="scientific">Nocardia acididurans</name>
    <dbReference type="NCBI Taxonomy" id="2802282"/>
    <lineage>
        <taxon>Bacteria</taxon>
        <taxon>Bacillati</taxon>
        <taxon>Actinomycetota</taxon>
        <taxon>Actinomycetes</taxon>
        <taxon>Mycobacteriales</taxon>
        <taxon>Nocardiaceae</taxon>
        <taxon>Nocardia</taxon>
    </lineage>
</organism>
<dbReference type="PANTHER" id="PTHR42194">
    <property type="entry name" value="UPF0276 PROTEIN HI_1600"/>
    <property type="match status" value="1"/>
</dbReference>